<keyword evidence="2" id="KW-1185">Reference proteome</keyword>
<name>A0AAN9MR09_PHACN</name>
<organism evidence="1 2">
    <name type="scientific">Phaseolus coccineus</name>
    <name type="common">Scarlet runner bean</name>
    <name type="synonym">Phaseolus multiflorus</name>
    <dbReference type="NCBI Taxonomy" id="3886"/>
    <lineage>
        <taxon>Eukaryota</taxon>
        <taxon>Viridiplantae</taxon>
        <taxon>Streptophyta</taxon>
        <taxon>Embryophyta</taxon>
        <taxon>Tracheophyta</taxon>
        <taxon>Spermatophyta</taxon>
        <taxon>Magnoliopsida</taxon>
        <taxon>eudicotyledons</taxon>
        <taxon>Gunneridae</taxon>
        <taxon>Pentapetalae</taxon>
        <taxon>rosids</taxon>
        <taxon>fabids</taxon>
        <taxon>Fabales</taxon>
        <taxon>Fabaceae</taxon>
        <taxon>Papilionoideae</taxon>
        <taxon>50 kb inversion clade</taxon>
        <taxon>NPAAA clade</taxon>
        <taxon>indigoferoid/millettioid clade</taxon>
        <taxon>Phaseoleae</taxon>
        <taxon>Phaseolus</taxon>
    </lineage>
</organism>
<protein>
    <submittedName>
        <fullName evidence="1">Uncharacterized protein</fullName>
    </submittedName>
</protein>
<dbReference type="Proteomes" id="UP001374584">
    <property type="component" value="Unassembled WGS sequence"/>
</dbReference>
<comment type="caution">
    <text evidence="1">The sequence shown here is derived from an EMBL/GenBank/DDBJ whole genome shotgun (WGS) entry which is preliminary data.</text>
</comment>
<reference evidence="1 2" key="1">
    <citation type="submission" date="2024-01" db="EMBL/GenBank/DDBJ databases">
        <title>The genomes of 5 underutilized Papilionoideae crops provide insights into root nodulation and disease resistanc.</title>
        <authorList>
            <person name="Jiang F."/>
        </authorList>
    </citation>
    <scope>NUCLEOTIDE SEQUENCE [LARGE SCALE GENOMIC DNA]</scope>
    <source>
        <strain evidence="1">JINMINGXINNONG_FW02</strain>
        <tissue evidence="1">Leaves</tissue>
    </source>
</reference>
<evidence type="ECO:0000313" key="2">
    <source>
        <dbReference type="Proteomes" id="UP001374584"/>
    </source>
</evidence>
<gene>
    <name evidence="1" type="ORF">VNO80_15862</name>
</gene>
<dbReference type="EMBL" id="JAYMYR010000006">
    <property type="protein sequence ID" value="KAK7356587.1"/>
    <property type="molecule type" value="Genomic_DNA"/>
</dbReference>
<dbReference type="AlphaFoldDB" id="A0AAN9MR09"/>
<accession>A0AAN9MR09</accession>
<sequence>MFATESFTVSLNEREETLRADVLVVPFLVENNKLEFNHQVDISITQGAKPRIRLEMGIRVPARYGYSTGRLLSSFNNALLVTAARHRLLYSCFSLGANLAKHTKIFPMNRRQDFRSSEL</sequence>
<evidence type="ECO:0000313" key="1">
    <source>
        <dbReference type="EMBL" id="KAK7356587.1"/>
    </source>
</evidence>
<proteinExistence type="predicted"/>